<organism evidence="3 4">
    <name type="scientific">Corynebacterium macginleyi</name>
    <dbReference type="NCBI Taxonomy" id="38290"/>
    <lineage>
        <taxon>Bacteria</taxon>
        <taxon>Bacillati</taxon>
        <taxon>Actinomycetota</taxon>
        <taxon>Actinomycetes</taxon>
        <taxon>Mycobacteriales</taxon>
        <taxon>Corynebacteriaceae</taxon>
        <taxon>Corynebacterium</taxon>
    </lineage>
</organism>
<proteinExistence type="predicted"/>
<evidence type="ECO:0000313" key="4">
    <source>
        <dbReference type="Proteomes" id="UP000270649"/>
    </source>
</evidence>
<dbReference type="RefSeq" id="WP_121927232.1">
    <property type="nucleotide sequence ID" value="NZ_JAACBT010000032.1"/>
</dbReference>
<evidence type="ECO:0008006" key="5">
    <source>
        <dbReference type="Google" id="ProtNLM"/>
    </source>
</evidence>
<evidence type="ECO:0000313" key="3">
    <source>
        <dbReference type="EMBL" id="RMB64360.1"/>
    </source>
</evidence>
<comment type="caution">
    <text evidence="3">The sequence shown here is derived from an EMBL/GenBank/DDBJ whole genome shotgun (WGS) entry which is preliminary data.</text>
</comment>
<reference evidence="3 4" key="1">
    <citation type="submission" date="2018-10" db="EMBL/GenBank/DDBJ databases">
        <title>Corynebacterium macginleyi genome sequencing and assembly of the type strain and two clinical samples.</title>
        <authorList>
            <person name="Bernier A.-M."/>
            <person name="Bernard K."/>
        </authorList>
    </citation>
    <scope>NUCLEOTIDE SEQUENCE [LARGE SCALE GENOMIC DNA]</scope>
    <source>
        <strain evidence="3 4">NML 120205</strain>
    </source>
</reference>
<accession>A0A3M0GI40</accession>
<feature type="region of interest" description="Disordered" evidence="1">
    <location>
        <begin position="1"/>
        <end position="33"/>
    </location>
</feature>
<dbReference type="EMBL" id="REGC01000001">
    <property type="protein sequence ID" value="RMB64360.1"/>
    <property type="molecule type" value="Genomic_DNA"/>
</dbReference>
<feature type="transmembrane region" description="Helical" evidence="2">
    <location>
        <begin position="256"/>
        <end position="282"/>
    </location>
</feature>
<protein>
    <recommendedName>
        <fullName evidence="5">DUF975 family protein</fullName>
    </recommendedName>
</protein>
<feature type="transmembrane region" description="Helical" evidence="2">
    <location>
        <begin position="163"/>
        <end position="188"/>
    </location>
</feature>
<evidence type="ECO:0000256" key="1">
    <source>
        <dbReference type="SAM" id="MobiDB-lite"/>
    </source>
</evidence>
<evidence type="ECO:0000256" key="2">
    <source>
        <dbReference type="SAM" id="Phobius"/>
    </source>
</evidence>
<keyword evidence="2" id="KW-0472">Membrane</keyword>
<dbReference type="Proteomes" id="UP000270649">
    <property type="component" value="Unassembled WGS sequence"/>
</dbReference>
<keyword evidence="2" id="KW-1133">Transmembrane helix</keyword>
<keyword evidence="2" id="KW-0812">Transmembrane</keyword>
<feature type="transmembrane region" description="Helical" evidence="2">
    <location>
        <begin position="83"/>
        <end position="102"/>
    </location>
</feature>
<feature type="compositionally biased region" description="Basic and acidic residues" evidence="1">
    <location>
        <begin position="13"/>
        <end position="23"/>
    </location>
</feature>
<sequence length="307" mass="32991">MNDDKFGGNNDFPRYEPTDHPEDQPSYNNLPSYGGSQESFNNQGYAGYQAQNYSANSAEFTGKPSAMDSISWAFSTVFKNWKLWILGSLLAGVILTALAIVSGAVTPAEGVYASGGRVFVEIASYVISAVVSLLAMRLALFQIDDQRTGWNYVGKDVRWWQPLAIMIIIGVITSAIVFIFVGGSIFLGPDLGADASVEEVFEALAGFLGTLAVLALIGLLIHPLYMLMQWFAADGDGLGQAIKNGFDAGRRNYGQLILLTVLNVFITIGGAILFFVGLIVAIPVSLLSTAYLFRQCAGRATGQPTQS</sequence>
<dbReference type="AlphaFoldDB" id="A0A3M0GI40"/>
<feature type="transmembrane region" description="Helical" evidence="2">
    <location>
        <begin position="122"/>
        <end position="143"/>
    </location>
</feature>
<feature type="transmembrane region" description="Helical" evidence="2">
    <location>
        <begin position="200"/>
        <end position="221"/>
    </location>
</feature>
<name>A0A3M0GI40_9CORY</name>
<gene>
    <name evidence="3" type="ORF">D9543_00820</name>
</gene>